<accession>W9GW84</accession>
<reference evidence="2 3" key="1">
    <citation type="submission" date="2013-08" db="EMBL/GenBank/DDBJ databases">
        <title>The genome sequence of Skermanella stibiiresistens.</title>
        <authorList>
            <person name="Zhu W."/>
            <person name="Wang G."/>
        </authorList>
    </citation>
    <scope>NUCLEOTIDE SEQUENCE [LARGE SCALE GENOMIC DNA]</scope>
    <source>
        <strain evidence="2 3">SB22</strain>
    </source>
</reference>
<gene>
    <name evidence="2" type="ORF">N825_15275</name>
</gene>
<dbReference type="Proteomes" id="UP000019486">
    <property type="component" value="Unassembled WGS sequence"/>
</dbReference>
<protein>
    <recommendedName>
        <fullName evidence="4">Surface antigen domain-containing protein</fullName>
    </recommendedName>
</protein>
<dbReference type="EMBL" id="AVFL01000021">
    <property type="protein sequence ID" value="EWY38079.1"/>
    <property type="molecule type" value="Genomic_DNA"/>
</dbReference>
<keyword evidence="1" id="KW-0732">Signal</keyword>
<organism evidence="2 3">
    <name type="scientific">Skermanella stibiiresistens SB22</name>
    <dbReference type="NCBI Taxonomy" id="1385369"/>
    <lineage>
        <taxon>Bacteria</taxon>
        <taxon>Pseudomonadati</taxon>
        <taxon>Pseudomonadota</taxon>
        <taxon>Alphaproteobacteria</taxon>
        <taxon>Rhodospirillales</taxon>
        <taxon>Azospirillaceae</taxon>
        <taxon>Skermanella</taxon>
    </lineage>
</organism>
<comment type="caution">
    <text evidence="2">The sequence shown here is derived from an EMBL/GenBank/DDBJ whole genome shotgun (WGS) entry which is preliminary data.</text>
</comment>
<feature type="signal peptide" evidence="1">
    <location>
        <begin position="1"/>
        <end position="23"/>
    </location>
</feature>
<name>W9GW84_9PROT</name>
<evidence type="ECO:0000313" key="3">
    <source>
        <dbReference type="Proteomes" id="UP000019486"/>
    </source>
</evidence>
<evidence type="ECO:0008006" key="4">
    <source>
        <dbReference type="Google" id="ProtNLM"/>
    </source>
</evidence>
<proteinExistence type="predicted"/>
<dbReference type="AlphaFoldDB" id="W9GW84"/>
<feature type="chain" id="PRO_5004924735" description="Surface antigen domain-containing protein" evidence="1">
    <location>
        <begin position="24"/>
        <end position="261"/>
    </location>
</feature>
<keyword evidence="3" id="KW-1185">Reference proteome</keyword>
<sequence>MPMISKSAACVLVGAFLVSACVAEQVTDHAYTAVRESGVFDQVAKRTGVTALFDEAAARYAEAMATDAVPMSTVGVPLTQLAGGTITGPRPPDLVQQALTEIAAEQGPGVARRMMIAMATGGTTLVTNLPSMASGVKSAQEKLFAAQEAQIQVDAAYAASEATRAETTLIPDEDRPFEAAALLNLVDQPAGTKLGWSNPATGAVGAVSVGAAETAGETAGTKPRDKGVTCRTVMREYLHGAVSRGGLGTVCREGEIWYDLS</sequence>
<dbReference type="PROSITE" id="PS51257">
    <property type="entry name" value="PROKAR_LIPOPROTEIN"/>
    <property type="match status" value="1"/>
</dbReference>
<evidence type="ECO:0000256" key="1">
    <source>
        <dbReference type="SAM" id="SignalP"/>
    </source>
</evidence>
<evidence type="ECO:0000313" key="2">
    <source>
        <dbReference type="EMBL" id="EWY38079.1"/>
    </source>
</evidence>